<dbReference type="OrthoDB" id="3799443at2759"/>
<dbReference type="Proteomes" id="UP000663193">
    <property type="component" value="Chromosome 3"/>
</dbReference>
<reference evidence="3" key="1">
    <citation type="journal article" date="2021" name="BMC Genomics">
        <title>Chromosome-level genome assembly and manually-curated proteome of model necrotroph Parastagonospora nodorum Sn15 reveals a genome-wide trove of candidate effector homologs, and redundancy of virulence-related functions within an accessory chromosome.</title>
        <authorList>
            <person name="Bertazzoni S."/>
            <person name="Jones D.A.B."/>
            <person name="Phan H.T."/>
            <person name="Tan K.-C."/>
            <person name="Hane J.K."/>
        </authorList>
    </citation>
    <scope>NUCLEOTIDE SEQUENCE [LARGE SCALE GENOMIC DNA]</scope>
    <source>
        <strain evidence="3">SN15 / ATCC MYA-4574 / FGSC 10173)</strain>
    </source>
</reference>
<evidence type="ECO:0000313" key="2">
    <source>
        <dbReference type="EMBL" id="QRC93499.1"/>
    </source>
</evidence>
<dbReference type="VEuPathDB" id="FungiDB:JI435_037150"/>
<dbReference type="EMBL" id="CP069025">
    <property type="protein sequence ID" value="QRC93499.1"/>
    <property type="molecule type" value="Genomic_DNA"/>
</dbReference>
<sequence length="138" mass="15208">MLRNSQGLAPNFQNIGQPITGPLPGVQPPVQAYAKKRHVYVWRCCRCGQGSIPITSGGCTNCGCGRCAYCTTTKVQVRTAASKKFHLKRSKHAPIPNPGPRISRAPPHTSRAVNSKRSFVEISTMKTYERERTARSVR</sequence>
<accession>A0A7U2EYX2</accession>
<evidence type="ECO:0000256" key="1">
    <source>
        <dbReference type="SAM" id="MobiDB-lite"/>
    </source>
</evidence>
<proteinExistence type="predicted"/>
<keyword evidence="3" id="KW-1185">Reference proteome</keyword>
<name>A0A7U2EYX2_PHANO</name>
<protein>
    <submittedName>
        <fullName evidence="2">Uncharacterized protein</fullName>
    </submittedName>
</protein>
<dbReference type="AlphaFoldDB" id="A0A7U2EYX2"/>
<evidence type="ECO:0000313" key="3">
    <source>
        <dbReference type="Proteomes" id="UP000663193"/>
    </source>
</evidence>
<feature type="region of interest" description="Disordered" evidence="1">
    <location>
        <begin position="84"/>
        <end position="113"/>
    </location>
</feature>
<gene>
    <name evidence="2" type="ORF">JI435_037150</name>
</gene>
<organism evidence="2 3">
    <name type="scientific">Phaeosphaeria nodorum (strain SN15 / ATCC MYA-4574 / FGSC 10173)</name>
    <name type="common">Glume blotch fungus</name>
    <name type="synonym">Parastagonospora nodorum</name>
    <dbReference type="NCBI Taxonomy" id="321614"/>
    <lineage>
        <taxon>Eukaryota</taxon>
        <taxon>Fungi</taxon>
        <taxon>Dikarya</taxon>
        <taxon>Ascomycota</taxon>
        <taxon>Pezizomycotina</taxon>
        <taxon>Dothideomycetes</taxon>
        <taxon>Pleosporomycetidae</taxon>
        <taxon>Pleosporales</taxon>
        <taxon>Pleosporineae</taxon>
        <taxon>Phaeosphaeriaceae</taxon>
        <taxon>Parastagonospora</taxon>
    </lineage>
</organism>